<feature type="transmembrane region" description="Helical" evidence="2">
    <location>
        <begin position="299"/>
        <end position="319"/>
    </location>
</feature>
<dbReference type="InterPro" id="IPR036259">
    <property type="entry name" value="MFS_trans_sf"/>
</dbReference>
<dbReference type="PANTHER" id="PTHR23526">
    <property type="entry name" value="INTEGRAL MEMBRANE TRANSPORT PROTEIN-RELATED"/>
    <property type="match status" value="1"/>
</dbReference>
<evidence type="ECO:0000256" key="1">
    <source>
        <dbReference type="ARBA" id="ARBA00004651"/>
    </source>
</evidence>
<dbReference type="Gene3D" id="1.20.1250.20">
    <property type="entry name" value="MFS general substrate transporter like domains"/>
    <property type="match status" value="1"/>
</dbReference>
<dbReference type="SUPFAM" id="SSF103473">
    <property type="entry name" value="MFS general substrate transporter"/>
    <property type="match status" value="1"/>
</dbReference>
<evidence type="ECO:0000256" key="2">
    <source>
        <dbReference type="SAM" id="Phobius"/>
    </source>
</evidence>
<feature type="transmembrane region" description="Helical" evidence="2">
    <location>
        <begin position="325"/>
        <end position="349"/>
    </location>
</feature>
<dbReference type="InterPro" id="IPR052528">
    <property type="entry name" value="Sugar_transport-like"/>
</dbReference>
<feature type="transmembrane region" description="Helical" evidence="2">
    <location>
        <begin position="157"/>
        <end position="181"/>
    </location>
</feature>
<dbReference type="InterPro" id="IPR011701">
    <property type="entry name" value="MFS"/>
</dbReference>
<feature type="transmembrane region" description="Helical" evidence="2">
    <location>
        <begin position="187"/>
        <end position="211"/>
    </location>
</feature>
<feature type="transmembrane region" description="Helical" evidence="2">
    <location>
        <begin position="123"/>
        <end position="145"/>
    </location>
</feature>
<feature type="transmembrane region" description="Helical" evidence="2">
    <location>
        <begin position="33"/>
        <end position="59"/>
    </location>
</feature>
<dbReference type="RefSeq" id="WP_307397559.1">
    <property type="nucleotide sequence ID" value="NZ_BAAADK010000015.1"/>
</dbReference>
<sequence length="419" mass="47370">MMYDKLHENKLHKHKLYKISRLFLGDVELHKDLTLLLIIGGLYALSSALSNTFVNLYIWKQKSDYLTIALYNLSTVIAHPIVFALAGKWAKKIDRVIVLRLGVFFLSVFYLVVLLLGTGATKFVLLLGAVQGIGFGFYWLAFNVLTFEITEPETRDIFNGFFGLLGSLAGMIGPFLAGWIITTMKGFKGYTLIFSISLGLFVLAVIMSFFLNRRKAEGSYELFKVLTWRKISSSWKRVLLANVALGLREGSFVFLITIWIFIAAGTEMALGTYSLVTSAIAFIFYFIAGRFIKTHRRKVFILIGAIILSCAIWFIAFDVTYSKLLVYGITISIAYPLMLVPFVSMSYDVIGQAKNAAEWRIEYVVGKELFLNAGRLLSILIFIAVVLLFDVEKALPYYILFIGNTQLFIYLFARGVFHK</sequence>
<feature type="transmembrane region" description="Helical" evidence="2">
    <location>
        <begin position="268"/>
        <end position="287"/>
    </location>
</feature>
<dbReference type="PANTHER" id="PTHR23526:SF2">
    <property type="entry name" value="MAJOR FACILITATOR SUPERFAMILY (MFS) PROFILE DOMAIN-CONTAINING PROTEIN"/>
    <property type="match status" value="1"/>
</dbReference>
<keyword evidence="4" id="KW-1185">Reference proteome</keyword>
<keyword evidence="2" id="KW-1133">Transmembrane helix</keyword>
<comment type="caution">
    <text evidence="3">The sequence shown here is derived from an EMBL/GenBank/DDBJ whole genome shotgun (WGS) entry which is preliminary data.</text>
</comment>
<reference evidence="3 4" key="1">
    <citation type="submission" date="2023-07" db="EMBL/GenBank/DDBJ databases">
        <title>Genomic Encyclopedia of Type Strains, Phase IV (KMG-IV): sequencing the most valuable type-strain genomes for metagenomic binning, comparative biology and taxonomic classification.</title>
        <authorList>
            <person name="Goeker M."/>
        </authorList>
    </citation>
    <scope>NUCLEOTIDE SEQUENCE [LARGE SCALE GENOMIC DNA]</scope>
    <source>
        <strain evidence="3 4">DSM 12751</strain>
    </source>
</reference>
<evidence type="ECO:0000313" key="4">
    <source>
        <dbReference type="Proteomes" id="UP001235840"/>
    </source>
</evidence>
<feature type="transmembrane region" description="Helical" evidence="2">
    <location>
        <begin position="65"/>
        <end position="85"/>
    </location>
</feature>
<proteinExistence type="predicted"/>
<feature type="transmembrane region" description="Helical" evidence="2">
    <location>
        <begin position="97"/>
        <end position="117"/>
    </location>
</feature>
<feature type="transmembrane region" description="Helical" evidence="2">
    <location>
        <begin position="369"/>
        <end position="389"/>
    </location>
</feature>
<comment type="subcellular location">
    <subcellularLocation>
        <location evidence="1">Cell membrane</location>
        <topology evidence="1">Multi-pass membrane protein</topology>
    </subcellularLocation>
</comment>
<dbReference type="Proteomes" id="UP001235840">
    <property type="component" value="Unassembled WGS sequence"/>
</dbReference>
<evidence type="ECO:0000313" key="3">
    <source>
        <dbReference type="EMBL" id="MDQ0168090.1"/>
    </source>
</evidence>
<keyword evidence="2" id="KW-0472">Membrane</keyword>
<accession>A0ABT9W5H6</accession>
<feature type="transmembrane region" description="Helical" evidence="2">
    <location>
        <begin position="239"/>
        <end position="262"/>
    </location>
</feature>
<name>A0ABT9W5H6_9BACI</name>
<dbReference type="EMBL" id="JAUSTY010000023">
    <property type="protein sequence ID" value="MDQ0168090.1"/>
    <property type="molecule type" value="Genomic_DNA"/>
</dbReference>
<organism evidence="3 4">
    <name type="scientific">Caldalkalibacillus horti</name>
    <dbReference type="NCBI Taxonomy" id="77523"/>
    <lineage>
        <taxon>Bacteria</taxon>
        <taxon>Bacillati</taxon>
        <taxon>Bacillota</taxon>
        <taxon>Bacilli</taxon>
        <taxon>Bacillales</taxon>
        <taxon>Bacillaceae</taxon>
        <taxon>Caldalkalibacillus</taxon>
    </lineage>
</organism>
<protein>
    <submittedName>
        <fullName evidence="3">YQGE family putative transporter</fullName>
    </submittedName>
</protein>
<feature type="transmembrane region" description="Helical" evidence="2">
    <location>
        <begin position="395"/>
        <end position="413"/>
    </location>
</feature>
<dbReference type="Pfam" id="PF07690">
    <property type="entry name" value="MFS_1"/>
    <property type="match status" value="1"/>
</dbReference>
<gene>
    <name evidence="3" type="ORF">J2S11_004020</name>
</gene>
<keyword evidence="2" id="KW-0812">Transmembrane</keyword>